<evidence type="ECO:0000313" key="2">
    <source>
        <dbReference type="Proteomes" id="UP000054144"/>
    </source>
</evidence>
<protein>
    <submittedName>
        <fullName evidence="1">Uncharacterized protein</fullName>
    </submittedName>
</protein>
<proteinExistence type="predicted"/>
<dbReference type="AlphaFoldDB" id="A0A0D7AQQ7"/>
<dbReference type="EMBL" id="KN881583">
    <property type="protein sequence ID" value="KIY53877.1"/>
    <property type="molecule type" value="Genomic_DNA"/>
</dbReference>
<gene>
    <name evidence="1" type="ORF">FISHEDRAFT_54865</name>
</gene>
<sequence>MTAPDPRCTAVAAAMKKSGLTYAQIATKIGRDEQHVIDDHNILIPLYLRSPLLGFIASSFSFPARVAMVCTGSCRPTAAEFDALAGALNITSPTAFARPQSTLEIVRRNLETNFTGYIRKCNPTKDKTTNLIQWFLERPENERNNGTKSAAESKKSWYQK</sequence>
<organism evidence="1 2">
    <name type="scientific">Fistulina hepatica ATCC 64428</name>
    <dbReference type="NCBI Taxonomy" id="1128425"/>
    <lineage>
        <taxon>Eukaryota</taxon>
        <taxon>Fungi</taxon>
        <taxon>Dikarya</taxon>
        <taxon>Basidiomycota</taxon>
        <taxon>Agaricomycotina</taxon>
        <taxon>Agaricomycetes</taxon>
        <taxon>Agaricomycetidae</taxon>
        <taxon>Agaricales</taxon>
        <taxon>Fistulinaceae</taxon>
        <taxon>Fistulina</taxon>
    </lineage>
</organism>
<name>A0A0D7AQQ7_9AGAR</name>
<accession>A0A0D7AQQ7</accession>
<keyword evidence="2" id="KW-1185">Reference proteome</keyword>
<reference evidence="1 2" key="1">
    <citation type="journal article" date="2015" name="Fungal Genet. Biol.">
        <title>Evolution of novel wood decay mechanisms in Agaricales revealed by the genome sequences of Fistulina hepatica and Cylindrobasidium torrendii.</title>
        <authorList>
            <person name="Floudas D."/>
            <person name="Held B.W."/>
            <person name="Riley R."/>
            <person name="Nagy L.G."/>
            <person name="Koehler G."/>
            <person name="Ransdell A.S."/>
            <person name="Younus H."/>
            <person name="Chow J."/>
            <person name="Chiniquy J."/>
            <person name="Lipzen A."/>
            <person name="Tritt A."/>
            <person name="Sun H."/>
            <person name="Haridas S."/>
            <person name="LaButti K."/>
            <person name="Ohm R.A."/>
            <person name="Kues U."/>
            <person name="Blanchette R.A."/>
            <person name="Grigoriev I.V."/>
            <person name="Minto R.E."/>
            <person name="Hibbett D.S."/>
        </authorList>
    </citation>
    <scope>NUCLEOTIDE SEQUENCE [LARGE SCALE GENOMIC DNA]</scope>
    <source>
        <strain evidence="1 2">ATCC 64428</strain>
    </source>
</reference>
<evidence type="ECO:0000313" key="1">
    <source>
        <dbReference type="EMBL" id="KIY53877.1"/>
    </source>
</evidence>
<dbReference type="Proteomes" id="UP000054144">
    <property type="component" value="Unassembled WGS sequence"/>
</dbReference>
<dbReference type="OrthoDB" id="3226546at2759"/>